<dbReference type="AlphaFoldDB" id="A0A6G0TH40"/>
<accession>A0A6G0TH40</accession>
<reference evidence="1 2" key="1">
    <citation type="submission" date="2019-08" db="EMBL/GenBank/DDBJ databases">
        <title>The genome of the soybean aphid Biotype 1, its phylome, world population structure and adaptation to the North American continent.</title>
        <authorList>
            <person name="Giordano R."/>
            <person name="Donthu R.K."/>
            <person name="Hernandez A.G."/>
            <person name="Wright C.L."/>
            <person name="Zimin A.V."/>
        </authorList>
    </citation>
    <scope>NUCLEOTIDE SEQUENCE [LARGE SCALE GENOMIC DNA]</scope>
    <source>
        <tissue evidence="1">Whole aphids</tissue>
    </source>
</reference>
<gene>
    <name evidence="1" type="ORF">AGLY_010369</name>
</gene>
<keyword evidence="2" id="KW-1185">Reference proteome</keyword>
<protein>
    <submittedName>
        <fullName evidence="1">Uncharacterized protein</fullName>
    </submittedName>
</protein>
<name>A0A6G0TH40_APHGL</name>
<evidence type="ECO:0000313" key="1">
    <source>
        <dbReference type="EMBL" id="KAE9532167.1"/>
    </source>
</evidence>
<dbReference type="EMBL" id="VYZN01000040">
    <property type="protein sequence ID" value="KAE9532167.1"/>
    <property type="molecule type" value="Genomic_DNA"/>
</dbReference>
<proteinExistence type="predicted"/>
<dbReference type="Proteomes" id="UP000475862">
    <property type="component" value="Unassembled WGS sequence"/>
</dbReference>
<organism evidence="1 2">
    <name type="scientific">Aphis glycines</name>
    <name type="common">Soybean aphid</name>
    <dbReference type="NCBI Taxonomy" id="307491"/>
    <lineage>
        <taxon>Eukaryota</taxon>
        <taxon>Metazoa</taxon>
        <taxon>Ecdysozoa</taxon>
        <taxon>Arthropoda</taxon>
        <taxon>Hexapoda</taxon>
        <taxon>Insecta</taxon>
        <taxon>Pterygota</taxon>
        <taxon>Neoptera</taxon>
        <taxon>Paraneoptera</taxon>
        <taxon>Hemiptera</taxon>
        <taxon>Sternorrhyncha</taxon>
        <taxon>Aphidomorpha</taxon>
        <taxon>Aphidoidea</taxon>
        <taxon>Aphididae</taxon>
        <taxon>Aphidini</taxon>
        <taxon>Aphis</taxon>
        <taxon>Aphis</taxon>
    </lineage>
</organism>
<evidence type="ECO:0000313" key="2">
    <source>
        <dbReference type="Proteomes" id="UP000475862"/>
    </source>
</evidence>
<sequence length="280" mass="32362">MIEANHSAIMLHMITLSLEMTFIDVSISSKYLINSKLVLTKIKETLLFNLSHNVFKTNTLIENDILSHSLVSPEMIYRWRMAYFKFNKHRNCILSIIIVLEKHSERSDECIDFTMIITSRNNASISNFGGGFRWKSEYPWCIIELFEAKLMENLVLNFLTITYEELCIKFTTTIKTTYKKPCNTFSRFSGQPKKIYQKLNQSTIALIADCRSSGSESFFTHNDISLNSNLTNPLSTSLVTLMIKIGFYNYIRSMDNRSIKMGLYGDMGIEHLSDNINQSR</sequence>
<comment type="caution">
    <text evidence="1">The sequence shown here is derived from an EMBL/GenBank/DDBJ whole genome shotgun (WGS) entry which is preliminary data.</text>
</comment>